<protein>
    <submittedName>
        <fullName evidence="1">Uncharacterized protein</fullName>
    </submittedName>
</protein>
<evidence type="ECO:0000313" key="2">
    <source>
        <dbReference type="Proteomes" id="UP001266305"/>
    </source>
</evidence>
<evidence type="ECO:0000313" key="1">
    <source>
        <dbReference type="EMBL" id="KAK2100361.1"/>
    </source>
</evidence>
<keyword evidence="2" id="KW-1185">Reference proteome</keyword>
<name>A0ABQ9UTG8_SAGOE</name>
<dbReference type="Proteomes" id="UP001266305">
    <property type="component" value="Unassembled WGS sequence"/>
</dbReference>
<gene>
    <name evidence="1" type="ORF">P7K49_021709</name>
</gene>
<sequence>MEVVDETEALQRFFEGERPRTGGGDTLASGISRPISPPGLGSPAVFLPLSLTGTLLQAGTSPTRQVPGGYHPPPLELRSPSLLLNSQLPWGCAPFQQLMQGHPQASVIPLQDSGYLADPDPKNSGLDWIEWLTLSQLGHLRVLGHPASVSPQTMVDP</sequence>
<proteinExistence type="predicted"/>
<accession>A0ABQ9UTG8</accession>
<reference evidence="1 2" key="1">
    <citation type="submission" date="2023-05" db="EMBL/GenBank/DDBJ databases">
        <title>B98-5 Cell Line De Novo Hybrid Assembly: An Optical Mapping Approach.</title>
        <authorList>
            <person name="Kananen K."/>
            <person name="Auerbach J.A."/>
            <person name="Kautto E."/>
            <person name="Blachly J.S."/>
        </authorList>
    </citation>
    <scope>NUCLEOTIDE SEQUENCE [LARGE SCALE GENOMIC DNA]</scope>
    <source>
        <strain evidence="1">B95-8</strain>
        <tissue evidence="1">Cell line</tissue>
    </source>
</reference>
<organism evidence="1 2">
    <name type="scientific">Saguinus oedipus</name>
    <name type="common">Cotton-top tamarin</name>
    <name type="synonym">Oedipomidas oedipus</name>
    <dbReference type="NCBI Taxonomy" id="9490"/>
    <lineage>
        <taxon>Eukaryota</taxon>
        <taxon>Metazoa</taxon>
        <taxon>Chordata</taxon>
        <taxon>Craniata</taxon>
        <taxon>Vertebrata</taxon>
        <taxon>Euteleostomi</taxon>
        <taxon>Mammalia</taxon>
        <taxon>Eutheria</taxon>
        <taxon>Euarchontoglires</taxon>
        <taxon>Primates</taxon>
        <taxon>Haplorrhini</taxon>
        <taxon>Platyrrhini</taxon>
        <taxon>Cebidae</taxon>
        <taxon>Callitrichinae</taxon>
        <taxon>Saguinus</taxon>
    </lineage>
</organism>
<dbReference type="EMBL" id="JASSZA010000010">
    <property type="protein sequence ID" value="KAK2100361.1"/>
    <property type="molecule type" value="Genomic_DNA"/>
</dbReference>
<comment type="caution">
    <text evidence="1">The sequence shown here is derived from an EMBL/GenBank/DDBJ whole genome shotgun (WGS) entry which is preliminary data.</text>
</comment>